<evidence type="ECO:0000313" key="1">
    <source>
        <dbReference type="EMBL" id="GIL54574.1"/>
    </source>
</evidence>
<dbReference type="Proteomes" id="UP000747399">
    <property type="component" value="Unassembled WGS sequence"/>
</dbReference>
<accession>A0A8J4B9Z5</accession>
<comment type="caution">
    <text evidence="1">The sequence shown here is derived from an EMBL/GenBank/DDBJ whole genome shotgun (WGS) entry which is preliminary data.</text>
</comment>
<evidence type="ECO:0000313" key="2">
    <source>
        <dbReference type="Proteomes" id="UP000747399"/>
    </source>
</evidence>
<sequence length="259" mass="27625">MYPIHIHPNVHKTMALASKTGRSVVQPNRFLAGRRPARVVISRAGPPERNVHGGSTCASIAAFLAGASLLLDAGLAHAGGRGQVAEFTASGLLFKDTVEVTALEDPEIQGVTIYFSDFKRNIVDKLSKDFFSDPSQASLTCAVTGPVIIKDVKRISSFEGEEVFSEQKGLNIFKNKTLRVRRVYDPERRTVIYVAYSTRLSTATDEGGVSTGRYRTSMCVVTLPPPAPAPSLVPVTSGSPNTAATTTATAAEVLSSDDS</sequence>
<dbReference type="EMBL" id="BNCO01000019">
    <property type="protein sequence ID" value="GIL54574.1"/>
    <property type="molecule type" value="Genomic_DNA"/>
</dbReference>
<keyword evidence="2" id="KW-1185">Reference proteome</keyword>
<dbReference type="AlphaFoldDB" id="A0A8J4B9Z5"/>
<dbReference type="Pfam" id="PF05981">
    <property type="entry name" value="CreA"/>
    <property type="match status" value="1"/>
</dbReference>
<proteinExistence type="predicted"/>
<dbReference type="PANTHER" id="PTHR37952">
    <property type="match status" value="1"/>
</dbReference>
<organism evidence="1 2">
    <name type="scientific">Volvox africanus</name>
    <dbReference type="NCBI Taxonomy" id="51714"/>
    <lineage>
        <taxon>Eukaryota</taxon>
        <taxon>Viridiplantae</taxon>
        <taxon>Chlorophyta</taxon>
        <taxon>core chlorophytes</taxon>
        <taxon>Chlorophyceae</taxon>
        <taxon>CS clade</taxon>
        <taxon>Chlamydomonadales</taxon>
        <taxon>Volvocaceae</taxon>
        <taxon>Volvox</taxon>
    </lineage>
</organism>
<dbReference type="PANTHER" id="PTHR37952:SF2">
    <property type="entry name" value="PROTEIN CREA"/>
    <property type="match status" value="1"/>
</dbReference>
<reference evidence="1" key="1">
    <citation type="journal article" date="2021" name="Proc. Natl. Acad. Sci. U.S.A.">
        <title>Three genomes in the algal genus Volvox reveal the fate of a haploid sex-determining region after a transition to homothallism.</title>
        <authorList>
            <person name="Yamamoto K."/>
            <person name="Hamaji T."/>
            <person name="Kawai-Toyooka H."/>
            <person name="Matsuzaki R."/>
            <person name="Takahashi F."/>
            <person name="Nishimura Y."/>
            <person name="Kawachi M."/>
            <person name="Noguchi H."/>
            <person name="Minakuchi Y."/>
            <person name="Umen J.G."/>
            <person name="Toyoda A."/>
            <person name="Nozaki H."/>
        </authorList>
    </citation>
    <scope>NUCLEOTIDE SEQUENCE</scope>
    <source>
        <strain evidence="1">NIES-3780</strain>
    </source>
</reference>
<dbReference type="InterPro" id="IPR010292">
    <property type="entry name" value="Uncharacterised_CreA"/>
</dbReference>
<protein>
    <submittedName>
        <fullName evidence="1">Uncharacterized protein</fullName>
    </submittedName>
</protein>
<name>A0A8J4B9Z5_9CHLO</name>
<gene>
    <name evidence="1" type="ORF">Vafri_10326</name>
</gene>